<comment type="caution">
    <text evidence="3">The sequence shown here is derived from an EMBL/GenBank/DDBJ whole genome shotgun (WGS) entry which is preliminary data.</text>
</comment>
<feature type="region of interest" description="Disordered" evidence="1">
    <location>
        <begin position="1"/>
        <end position="87"/>
    </location>
</feature>
<feature type="unsure residue" description="D or N" evidence="3">
    <location>
        <position position="16"/>
    </location>
</feature>
<feature type="compositionally biased region" description="Polar residues" evidence="1">
    <location>
        <begin position="51"/>
        <end position="67"/>
    </location>
</feature>
<dbReference type="OrthoDB" id="691673at2759"/>
<sequence>MEGRRFTSELMGEYDDAMDSDRSGVEDIAGTQMDRGGGVQRGSARQWPRTPFSNEGFQPGAQQWQYTSAPPSSWGGQAGGGAGAGVRGSSSLYARQAVQMHDESIGVYPPAELPSSTCGGAVSNDDPSAAWAPGSSQGMAHSPYGSVMSCGVAGPRPSSPGGRMENVVMTDHTERQSHVPANAYPQPQTMRAQVQGPVPARLSEGGFMHGQSSGWGGGFSSLGTAGGGERTAFAVEGWHGETTAMQFGDEAVASSTPSRSGGPAGNVTGKRTADDAVGEGSVMRGDVGRSAEDTASGQKKQRARRAPRAEGGKKNNPWTLEERIALGRTCVKDDALMADANGVHKHKTRGKRYEWIADRLKEEGYNRTAEDCRKKWTKLKEIVSQIGDKCYRSGEAGYFNMTTEQRREKDVCTTFEEPLWDAMEWWRLKKSYTCDATFASEDLAGGGGSGSGRSGGGSDGGEGGRGNLSGQGQGGTGPGLAGGGSRSGEIGGGIGTGEGGVGGGSTRGGGVASDGGGTDASDTSGRSRRTSSGRVRGDAPVSSSSTKTAMQDSAKTLCEGLDKASGTLARATCTGAAMMSTRIGRAVAGAMHEGNALLQTLIAVMAARSSNSTRGRGDNDPS</sequence>
<dbReference type="InterPro" id="IPR044822">
    <property type="entry name" value="Myb_DNA-bind_4"/>
</dbReference>
<evidence type="ECO:0000313" key="4">
    <source>
        <dbReference type="Proteomes" id="UP000265515"/>
    </source>
</evidence>
<dbReference type="EMBL" id="BFEA01000171">
    <property type="protein sequence ID" value="GBG72735.1"/>
    <property type="molecule type" value="Genomic_DNA"/>
</dbReference>
<gene>
    <name evidence="3" type="ORF">CBR_g12302</name>
</gene>
<dbReference type="Proteomes" id="UP000265515">
    <property type="component" value="Unassembled WGS sequence"/>
</dbReference>
<dbReference type="AlphaFoldDB" id="A0A388KRP1"/>
<reference evidence="3 4" key="1">
    <citation type="journal article" date="2018" name="Cell">
        <title>The Chara Genome: Secondary Complexity and Implications for Plant Terrestrialization.</title>
        <authorList>
            <person name="Nishiyama T."/>
            <person name="Sakayama H."/>
            <person name="Vries J.D."/>
            <person name="Buschmann H."/>
            <person name="Saint-Marcoux D."/>
            <person name="Ullrich K.K."/>
            <person name="Haas F.B."/>
            <person name="Vanderstraeten L."/>
            <person name="Becker D."/>
            <person name="Lang D."/>
            <person name="Vosolsobe S."/>
            <person name="Rombauts S."/>
            <person name="Wilhelmsson P.K.I."/>
            <person name="Janitza P."/>
            <person name="Kern R."/>
            <person name="Heyl A."/>
            <person name="Rumpler F."/>
            <person name="Villalobos L.I.A.C."/>
            <person name="Clay J.M."/>
            <person name="Skokan R."/>
            <person name="Toyoda A."/>
            <person name="Suzuki Y."/>
            <person name="Kagoshima H."/>
            <person name="Schijlen E."/>
            <person name="Tajeshwar N."/>
            <person name="Catarino B."/>
            <person name="Hetherington A.J."/>
            <person name="Saltykova A."/>
            <person name="Bonnot C."/>
            <person name="Breuninger H."/>
            <person name="Symeonidi A."/>
            <person name="Radhakrishnan G.V."/>
            <person name="Van Nieuwerburgh F."/>
            <person name="Deforce D."/>
            <person name="Chang C."/>
            <person name="Karol K.G."/>
            <person name="Hedrich R."/>
            <person name="Ulvskov P."/>
            <person name="Glockner G."/>
            <person name="Delwiche C.F."/>
            <person name="Petrasek J."/>
            <person name="Van de Peer Y."/>
            <person name="Friml J."/>
            <person name="Beilby M."/>
            <person name="Dolan L."/>
            <person name="Kohara Y."/>
            <person name="Sugano S."/>
            <person name="Fujiyama A."/>
            <person name="Delaux P.-M."/>
            <person name="Quint M."/>
            <person name="TheiBen G."/>
            <person name="Hagemann M."/>
            <person name="Harholt J."/>
            <person name="Dunand C."/>
            <person name="Zachgo S."/>
            <person name="Langdale J."/>
            <person name="Maumus F."/>
            <person name="Straeten D.V.D."/>
            <person name="Gould S.B."/>
            <person name="Rensing S.A."/>
        </authorList>
    </citation>
    <scope>NUCLEOTIDE SEQUENCE [LARGE SCALE GENOMIC DNA]</scope>
    <source>
        <strain evidence="3 4">S276</strain>
    </source>
</reference>
<dbReference type="PROSITE" id="PS50090">
    <property type="entry name" value="MYB_LIKE"/>
    <property type="match status" value="1"/>
</dbReference>
<organism evidence="3 4">
    <name type="scientific">Chara braunii</name>
    <name type="common">Braun's stonewort</name>
    <dbReference type="NCBI Taxonomy" id="69332"/>
    <lineage>
        <taxon>Eukaryota</taxon>
        <taxon>Viridiplantae</taxon>
        <taxon>Streptophyta</taxon>
        <taxon>Charophyceae</taxon>
        <taxon>Charales</taxon>
        <taxon>Characeae</taxon>
        <taxon>Chara</taxon>
    </lineage>
</organism>
<feature type="domain" description="Myb-like" evidence="2">
    <location>
        <begin position="310"/>
        <end position="380"/>
    </location>
</feature>
<feature type="compositionally biased region" description="Gly residues" evidence="1">
    <location>
        <begin position="76"/>
        <end position="86"/>
    </location>
</feature>
<feature type="compositionally biased region" description="Gly residues" evidence="1">
    <location>
        <begin position="444"/>
        <end position="518"/>
    </location>
</feature>
<feature type="region of interest" description="Disordered" evidence="1">
    <location>
        <begin position="442"/>
        <end position="551"/>
    </location>
</feature>
<dbReference type="PANTHER" id="PTHR33492:SF11">
    <property type="entry name" value="OS04G0670900 PROTEIN"/>
    <property type="match status" value="1"/>
</dbReference>
<dbReference type="InterPro" id="IPR001005">
    <property type="entry name" value="SANT/Myb"/>
</dbReference>
<evidence type="ECO:0000259" key="2">
    <source>
        <dbReference type="PROSITE" id="PS50090"/>
    </source>
</evidence>
<proteinExistence type="predicted"/>
<evidence type="ECO:0000313" key="3">
    <source>
        <dbReference type="EMBL" id="GBG72735.1"/>
    </source>
</evidence>
<name>A0A388KRP1_CHABU</name>
<feature type="compositionally biased region" description="Polar residues" evidence="1">
    <location>
        <begin position="541"/>
        <end position="551"/>
    </location>
</feature>
<dbReference type="PANTHER" id="PTHR33492">
    <property type="entry name" value="OSJNBA0043A12.37 PROTEIN-RELATED"/>
    <property type="match status" value="1"/>
</dbReference>
<keyword evidence="4" id="KW-1185">Reference proteome</keyword>
<evidence type="ECO:0000256" key="1">
    <source>
        <dbReference type="SAM" id="MobiDB-lite"/>
    </source>
</evidence>
<protein>
    <recommendedName>
        <fullName evidence="2">Myb-like domain-containing protein</fullName>
    </recommendedName>
</protein>
<dbReference type="Pfam" id="PF13837">
    <property type="entry name" value="Myb_DNA-bind_4"/>
    <property type="match status" value="1"/>
</dbReference>
<feature type="region of interest" description="Disordered" evidence="1">
    <location>
        <begin position="250"/>
        <end position="319"/>
    </location>
</feature>
<dbReference type="Gene3D" id="1.10.10.60">
    <property type="entry name" value="Homeodomain-like"/>
    <property type="match status" value="1"/>
</dbReference>
<accession>A0A388KRP1</accession>